<dbReference type="PANTHER" id="PTHR19277:SF125">
    <property type="entry name" value="B6"/>
    <property type="match status" value="1"/>
</dbReference>
<keyword evidence="5" id="KW-0325">Glycoprotein</keyword>
<dbReference type="GeneID" id="100367665"/>
<dbReference type="InterPro" id="IPR001759">
    <property type="entry name" value="PTX_dom"/>
</dbReference>
<dbReference type="InterPro" id="IPR051360">
    <property type="entry name" value="Neuronal_Pentraxin_Related"/>
</dbReference>
<dbReference type="PROSITE" id="PS51233">
    <property type="entry name" value="VWFD"/>
    <property type="match status" value="1"/>
</dbReference>
<comment type="caution">
    <text evidence="6">Lacks conserved residue(s) required for the propagation of feature annotation.</text>
</comment>
<keyword evidence="9" id="KW-1185">Reference proteome</keyword>
<keyword evidence="4" id="KW-1015">Disulfide bond</keyword>
<accession>A0ABM0M508</accession>
<evidence type="ECO:0000256" key="6">
    <source>
        <dbReference type="PROSITE-ProRule" id="PRU01172"/>
    </source>
</evidence>
<dbReference type="RefSeq" id="XP_006815099.1">
    <property type="nucleotide sequence ID" value="XM_006815036.1"/>
</dbReference>
<evidence type="ECO:0000313" key="10">
    <source>
        <dbReference type="RefSeq" id="XP_006815099.1"/>
    </source>
</evidence>
<gene>
    <name evidence="10" type="primary">LOC100367665</name>
</gene>
<dbReference type="SUPFAM" id="SSF49899">
    <property type="entry name" value="Concanavalin A-like lectins/glucanases"/>
    <property type="match status" value="1"/>
</dbReference>
<dbReference type="PANTHER" id="PTHR19277">
    <property type="entry name" value="PENTRAXIN"/>
    <property type="match status" value="1"/>
</dbReference>
<proteinExistence type="predicted"/>
<dbReference type="PRINTS" id="PR00895">
    <property type="entry name" value="PENTAXIN"/>
</dbReference>
<dbReference type="InterPro" id="IPR013320">
    <property type="entry name" value="ConA-like_dom_sf"/>
</dbReference>
<dbReference type="InterPro" id="IPR001846">
    <property type="entry name" value="VWF_type-D"/>
</dbReference>
<evidence type="ECO:0000259" key="8">
    <source>
        <dbReference type="PROSITE" id="PS51828"/>
    </source>
</evidence>
<name>A0ABM0M508_SACKO</name>
<dbReference type="Pfam" id="PF00094">
    <property type="entry name" value="VWD"/>
    <property type="match status" value="1"/>
</dbReference>
<sequence>MKSTSTNDGTLVSYAVPGTDNEMILYDYGYLRLLINGIYRSTTGVAVNDGVCHYICLTWTSVTGRWQIFVDGVLVGYGTVSQGTPIQGGGVLVLGQDQDNVGGGFHPFQAFVGKMTKFNLWDRVLTNQEIKNKLDYGNIYSWDISTLLLQGTEKIRDVDICSGAVTCDPHFTTLDGRHYSHQGVCWYTLVKDSSKPKPDFEITARFEPREDHPNGEIKTRAVALNITVGDDCVEVDRLDVVSKHAKGAASKIHIIQTDKNILLSFTLKDTTFKIDWTLRRHIFSIDISGLDYEDKLRGLLGNYNGDSHDDFQKPDGTMANDAVEFGESWKVPGIECD</sequence>
<feature type="domain" description="Pentraxin (PTX)" evidence="8">
    <location>
        <begin position="1"/>
        <end position="161"/>
    </location>
</feature>
<evidence type="ECO:0000256" key="3">
    <source>
        <dbReference type="ARBA" id="ARBA00022837"/>
    </source>
</evidence>
<dbReference type="PROSITE" id="PS51828">
    <property type="entry name" value="PTX_2"/>
    <property type="match status" value="1"/>
</dbReference>
<evidence type="ECO:0000256" key="2">
    <source>
        <dbReference type="ARBA" id="ARBA00022723"/>
    </source>
</evidence>
<evidence type="ECO:0000256" key="4">
    <source>
        <dbReference type="ARBA" id="ARBA00023157"/>
    </source>
</evidence>
<evidence type="ECO:0000313" key="9">
    <source>
        <dbReference type="Proteomes" id="UP000694865"/>
    </source>
</evidence>
<feature type="domain" description="VWFD" evidence="7">
    <location>
        <begin position="161"/>
        <end position="337"/>
    </location>
</feature>
<dbReference type="Proteomes" id="UP000694865">
    <property type="component" value="Unplaced"/>
</dbReference>
<evidence type="ECO:0000259" key="7">
    <source>
        <dbReference type="PROSITE" id="PS51233"/>
    </source>
</evidence>
<keyword evidence="3" id="KW-0106">Calcium</keyword>
<keyword evidence="2" id="KW-0479">Metal-binding</keyword>
<organism evidence="9 10">
    <name type="scientific">Saccoglossus kowalevskii</name>
    <name type="common">Acorn worm</name>
    <dbReference type="NCBI Taxonomy" id="10224"/>
    <lineage>
        <taxon>Eukaryota</taxon>
        <taxon>Metazoa</taxon>
        <taxon>Hemichordata</taxon>
        <taxon>Enteropneusta</taxon>
        <taxon>Harrimaniidae</taxon>
        <taxon>Saccoglossus</taxon>
    </lineage>
</organism>
<dbReference type="Gene3D" id="2.60.120.200">
    <property type="match status" value="1"/>
</dbReference>
<comment type="cofactor">
    <cofactor evidence="1">
        <name>Ca(2+)</name>
        <dbReference type="ChEBI" id="CHEBI:29108"/>
    </cofactor>
</comment>
<protein>
    <submittedName>
        <fullName evidence="10">Sushi, von Willebrand factor type A, EGF and pentraxin domain-containing protein 1-like</fullName>
    </submittedName>
</protein>
<dbReference type="Pfam" id="PF00354">
    <property type="entry name" value="Pentaxin"/>
    <property type="match status" value="1"/>
</dbReference>
<dbReference type="SMART" id="SM00216">
    <property type="entry name" value="VWD"/>
    <property type="match status" value="1"/>
</dbReference>
<evidence type="ECO:0000256" key="5">
    <source>
        <dbReference type="ARBA" id="ARBA00023180"/>
    </source>
</evidence>
<dbReference type="SMART" id="SM00159">
    <property type="entry name" value="PTX"/>
    <property type="match status" value="1"/>
</dbReference>
<evidence type="ECO:0000256" key="1">
    <source>
        <dbReference type="ARBA" id="ARBA00001913"/>
    </source>
</evidence>
<reference evidence="10" key="1">
    <citation type="submission" date="2025-08" db="UniProtKB">
        <authorList>
            <consortium name="RefSeq"/>
        </authorList>
    </citation>
    <scope>IDENTIFICATION</scope>
    <source>
        <tissue evidence="10">Testes</tissue>
    </source>
</reference>